<feature type="compositionally biased region" description="Polar residues" evidence="1">
    <location>
        <begin position="51"/>
        <end position="71"/>
    </location>
</feature>
<gene>
    <name evidence="2" type="ORF">QBC32DRAFT_89829</name>
</gene>
<feature type="region of interest" description="Disordered" evidence="1">
    <location>
        <begin position="39"/>
        <end position="97"/>
    </location>
</feature>
<comment type="caution">
    <text evidence="2">The sequence shown here is derived from an EMBL/GenBank/DDBJ whole genome shotgun (WGS) entry which is preliminary data.</text>
</comment>
<evidence type="ECO:0000313" key="3">
    <source>
        <dbReference type="Proteomes" id="UP001303222"/>
    </source>
</evidence>
<feature type="compositionally biased region" description="Low complexity" evidence="1">
    <location>
        <begin position="39"/>
        <end position="50"/>
    </location>
</feature>
<protein>
    <submittedName>
        <fullName evidence="2">Uncharacterized protein</fullName>
    </submittedName>
</protein>
<dbReference type="Proteomes" id="UP001303222">
    <property type="component" value="Unassembled WGS sequence"/>
</dbReference>
<dbReference type="AlphaFoldDB" id="A0AAN6NM35"/>
<dbReference type="EMBL" id="MU859366">
    <property type="protein sequence ID" value="KAK3947353.1"/>
    <property type="molecule type" value="Genomic_DNA"/>
</dbReference>
<evidence type="ECO:0000313" key="2">
    <source>
        <dbReference type="EMBL" id="KAK3947353.1"/>
    </source>
</evidence>
<reference evidence="2" key="2">
    <citation type="submission" date="2023-06" db="EMBL/GenBank/DDBJ databases">
        <authorList>
            <consortium name="Lawrence Berkeley National Laboratory"/>
            <person name="Mondo S.J."/>
            <person name="Hensen N."/>
            <person name="Bonometti L."/>
            <person name="Westerberg I."/>
            <person name="Brannstrom I.O."/>
            <person name="Guillou S."/>
            <person name="Cros-Aarteil S."/>
            <person name="Calhoun S."/>
            <person name="Haridas S."/>
            <person name="Kuo A."/>
            <person name="Pangilinan J."/>
            <person name="Riley R."/>
            <person name="Labutti K."/>
            <person name="Andreopoulos B."/>
            <person name="Lipzen A."/>
            <person name="Chen C."/>
            <person name="Yanf M."/>
            <person name="Daum C."/>
            <person name="Ng V."/>
            <person name="Clum A."/>
            <person name="Steindorff A."/>
            <person name="Ohm R."/>
            <person name="Martin F."/>
            <person name="Silar P."/>
            <person name="Natvig D."/>
            <person name="Lalanne C."/>
            <person name="Gautier V."/>
            <person name="Ament-Velasquez S.L."/>
            <person name="Kruys A."/>
            <person name="Hutchinson M.I."/>
            <person name="Powell A.J."/>
            <person name="Barry K."/>
            <person name="Miller A.N."/>
            <person name="Grigoriev I.V."/>
            <person name="Debuchy R."/>
            <person name="Gladieux P."/>
            <person name="Thoren M.H."/>
            <person name="Johannesson H."/>
        </authorList>
    </citation>
    <scope>NUCLEOTIDE SEQUENCE</scope>
    <source>
        <strain evidence="2">CBS 626.80</strain>
    </source>
</reference>
<reference evidence="2" key="1">
    <citation type="journal article" date="2023" name="Mol. Phylogenet. Evol.">
        <title>Genome-scale phylogeny and comparative genomics of the fungal order Sordariales.</title>
        <authorList>
            <person name="Hensen N."/>
            <person name="Bonometti L."/>
            <person name="Westerberg I."/>
            <person name="Brannstrom I.O."/>
            <person name="Guillou S."/>
            <person name="Cros-Aarteil S."/>
            <person name="Calhoun S."/>
            <person name="Haridas S."/>
            <person name="Kuo A."/>
            <person name="Mondo S."/>
            <person name="Pangilinan J."/>
            <person name="Riley R."/>
            <person name="LaButti K."/>
            <person name="Andreopoulos B."/>
            <person name="Lipzen A."/>
            <person name="Chen C."/>
            <person name="Yan M."/>
            <person name="Daum C."/>
            <person name="Ng V."/>
            <person name="Clum A."/>
            <person name="Steindorff A."/>
            <person name="Ohm R.A."/>
            <person name="Martin F."/>
            <person name="Silar P."/>
            <person name="Natvig D.O."/>
            <person name="Lalanne C."/>
            <person name="Gautier V."/>
            <person name="Ament-Velasquez S.L."/>
            <person name="Kruys A."/>
            <person name="Hutchinson M.I."/>
            <person name="Powell A.J."/>
            <person name="Barry K."/>
            <person name="Miller A.N."/>
            <person name="Grigoriev I.V."/>
            <person name="Debuchy R."/>
            <person name="Gladieux P."/>
            <person name="Hiltunen Thoren M."/>
            <person name="Johannesson H."/>
        </authorList>
    </citation>
    <scope>NUCLEOTIDE SEQUENCE</scope>
    <source>
        <strain evidence="2">CBS 626.80</strain>
    </source>
</reference>
<organism evidence="2 3">
    <name type="scientific">Pseudoneurospora amorphoporcata</name>
    <dbReference type="NCBI Taxonomy" id="241081"/>
    <lineage>
        <taxon>Eukaryota</taxon>
        <taxon>Fungi</taxon>
        <taxon>Dikarya</taxon>
        <taxon>Ascomycota</taxon>
        <taxon>Pezizomycotina</taxon>
        <taxon>Sordariomycetes</taxon>
        <taxon>Sordariomycetidae</taxon>
        <taxon>Sordariales</taxon>
        <taxon>Sordariaceae</taxon>
        <taxon>Pseudoneurospora</taxon>
    </lineage>
</organism>
<feature type="compositionally biased region" description="Polar residues" evidence="1">
    <location>
        <begin position="87"/>
        <end position="97"/>
    </location>
</feature>
<name>A0AAN6NM35_9PEZI</name>
<evidence type="ECO:0000256" key="1">
    <source>
        <dbReference type="SAM" id="MobiDB-lite"/>
    </source>
</evidence>
<keyword evidence="3" id="KW-1185">Reference proteome</keyword>
<proteinExistence type="predicted"/>
<sequence>MRRMGKALRAKSSLALHLCSGCRHLYSTSPLLPLSSFPLPLPAAPATGSTNIETSASQLPLVPATSSINIETSTPRPPATPATGSADTETSAGVDNTKQVEVGSLLSPPTTFQNNPNTCKEFVLQRSHPY</sequence>
<accession>A0AAN6NM35</accession>